<keyword evidence="3" id="KW-1185">Reference proteome</keyword>
<evidence type="ECO:0000313" key="3">
    <source>
        <dbReference type="Proteomes" id="UP001241747"/>
    </source>
</evidence>
<dbReference type="Gene3D" id="2.160.20.60">
    <property type="entry name" value="Glutamate synthase, alpha subunit, C-terminal domain"/>
    <property type="match status" value="1"/>
</dbReference>
<sequence>MTALTFTLKAPPPERLDLSSLVPARLQRLSRAEIERLPVGTSRRALKLADLFAVSGADPVELRFEGGSERFDQVGAHLADGRILVDGDVGQRCGLDMAGGDIEVRGDAGPFIGAGATGGTLVVHGNAAEKAGGAVHGGRYGLAGATLVIRGDAGPRAGDRMRRGLMLVGGATGDHAGSRMIAGTLIARSVGAEPGLGMRRGTIAVGTHGTLVPTFMPSGAGDLIFMRLLRRAVGKHHLDLAKMLPDDPFRFVGDQAALGKGEILVCG</sequence>
<protein>
    <submittedName>
        <fullName evidence="2">Formylmethanofuran dehydrogenase subunit C</fullName>
        <ecNumber evidence="2">1.2.7.12</ecNumber>
    </submittedName>
</protein>
<dbReference type="SUPFAM" id="SSF69336">
    <property type="entry name" value="Alpha subunit of glutamate synthase, C-terminal domain"/>
    <property type="match status" value="1"/>
</dbReference>
<name>A0ABU0LJH2_XANAG</name>
<accession>A0ABU0LJH2</accession>
<evidence type="ECO:0000313" key="2">
    <source>
        <dbReference type="EMBL" id="MDQ0507296.1"/>
    </source>
</evidence>
<organism evidence="2 3">
    <name type="scientific">Xanthobacter agilis</name>
    <dbReference type="NCBI Taxonomy" id="47492"/>
    <lineage>
        <taxon>Bacteria</taxon>
        <taxon>Pseudomonadati</taxon>
        <taxon>Pseudomonadota</taxon>
        <taxon>Alphaproteobacteria</taxon>
        <taxon>Hyphomicrobiales</taxon>
        <taxon>Xanthobacteraceae</taxon>
        <taxon>Xanthobacter</taxon>
    </lineage>
</organism>
<dbReference type="RefSeq" id="WP_237347457.1">
    <property type="nucleotide sequence ID" value="NZ_JABWGX010000035.1"/>
</dbReference>
<keyword evidence="2" id="KW-0560">Oxidoreductase</keyword>
<dbReference type="PANTHER" id="PTHR39673">
    <property type="entry name" value="TUNGSTEN FORMYLMETHANOFURAN DEHYDROGENASE, SUBUNIT C (FWDC)"/>
    <property type="match status" value="1"/>
</dbReference>
<evidence type="ECO:0000259" key="1">
    <source>
        <dbReference type="Pfam" id="PF01493"/>
    </source>
</evidence>
<reference evidence="2 3" key="1">
    <citation type="submission" date="2023-07" db="EMBL/GenBank/DDBJ databases">
        <title>Genomic Encyclopedia of Type Strains, Phase IV (KMG-IV): sequencing the most valuable type-strain genomes for metagenomic binning, comparative biology and taxonomic classification.</title>
        <authorList>
            <person name="Goeker M."/>
        </authorList>
    </citation>
    <scope>NUCLEOTIDE SEQUENCE [LARGE SCALE GENOMIC DNA]</scope>
    <source>
        <strain evidence="2 3">DSM 3770</strain>
    </source>
</reference>
<dbReference type="Proteomes" id="UP001241747">
    <property type="component" value="Unassembled WGS sequence"/>
</dbReference>
<dbReference type="NCBIfam" id="TIGR03122">
    <property type="entry name" value="one_C_dehyd_C"/>
    <property type="match status" value="1"/>
</dbReference>
<dbReference type="PANTHER" id="PTHR39673:SF5">
    <property type="entry name" value="TUNGSTEN-CONTAINING FORMYLMETHANOFURAN DEHYDROGENASE 2 SUBUNIT C"/>
    <property type="match status" value="1"/>
</dbReference>
<dbReference type="EMBL" id="JAUSVY010000016">
    <property type="protein sequence ID" value="MDQ0507296.1"/>
    <property type="molecule type" value="Genomic_DNA"/>
</dbReference>
<proteinExistence type="predicted"/>
<dbReference type="EC" id="1.2.7.12" evidence="2"/>
<dbReference type="InterPro" id="IPR002489">
    <property type="entry name" value="Glu_synth_asu_C"/>
</dbReference>
<dbReference type="GO" id="GO:0018493">
    <property type="term" value="F:formylmethanofuran dehydrogenase activity"/>
    <property type="evidence" value="ECO:0007669"/>
    <property type="project" value="UniProtKB-EC"/>
</dbReference>
<dbReference type="Pfam" id="PF01493">
    <property type="entry name" value="GXGXG"/>
    <property type="match status" value="1"/>
</dbReference>
<feature type="domain" description="Glutamate synthase alpha subunit C-terminal" evidence="1">
    <location>
        <begin position="70"/>
        <end position="205"/>
    </location>
</feature>
<comment type="caution">
    <text evidence="2">The sequence shown here is derived from an EMBL/GenBank/DDBJ whole genome shotgun (WGS) entry which is preliminary data.</text>
</comment>
<gene>
    <name evidence="2" type="ORF">QOZ94_004119</name>
</gene>
<dbReference type="InterPro" id="IPR017550">
    <property type="entry name" value="Formylmethanofuran_DH_suC"/>
</dbReference>
<dbReference type="InterPro" id="IPR036485">
    <property type="entry name" value="Glu_synth_asu_C_sf"/>
</dbReference>